<proteinExistence type="predicted"/>
<dbReference type="GO" id="GO:0006508">
    <property type="term" value="P:proteolysis"/>
    <property type="evidence" value="ECO:0007669"/>
    <property type="project" value="UniProtKB-KW"/>
</dbReference>
<dbReference type="Gene3D" id="3.40.390.10">
    <property type="entry name" value="Collagenase (Catalytic Domain)"/>
    <property type="match status" value="1"/>
</dbReference>
<dbReference type="GO" id="GO:0004222">
    <property type="term" value="F:metalloendopeptidase activity"/>
    <property type="evidence" value="ECO:0007669"/>
    <property type="project" value="UniProtKB-UniRule"/>
</dbReference>
<feature type="binding site" evidence="9">
    <location>
        <position position="191"/>
    </location>
    <ligand>
        <name>Zn(2+)</name>
        <dbReference type="ChEBI" id="CHEBI:29105"/>
        <note>catalytic</note>
    </ligand>
</feature>
<keyword evidence="4 9" id="KW-0378">Hydrolase</keyword>
<keyword evidence="2 9" id="KW-0479">Metal-binding</keyword>
<evidence type="ECO:0000256" key="4">
    <source>
        <dbReference type="ARBA" id="ARBA00022801"/>
    </source>
</evidence>
<dbReference type="GeneTree" id="ENSGT00940000161051"/>
<sequence length="283" mass="32255">MQEVFVYIRSCHKVKILIKTQAGTQTDFFICNTERGNLSFNWVGGEDLSVPELLEKANQDVVHTIDEPLVEDDIAYSNEDERNADPCTSRSCIWPKSSDGKVYVPYTLSSAYSDRERSVIERGLQSFATISCIRFIKRTNQKDYLAIQSLEGCYSFIGRQGKAQTVSLARSGCVYHGTTQHEVLHALGFHHEQKRSDRDSHIRIHLENVISGKENNFKKIATLNQNTGYDYKSVMHYGKFAFSKNNKATMVPIPNQNVEIGKATEMSQNDINRLKRLYKSQNL</sequence>
<evidence type="ECO:0000313" key="12">
    <source>
        <dbReference type="Ensembl" id="ENSELUP00000025855.3"/>
    </source>
</evidence>
<feature type="domain" description="Peptidase M12A" evidence="11">
    <location>
        <begin position="83"/>
        <end position="281"/>
    </location>
</feature>
<dbReference type="InterPro" id="IPR001506">
    <property type="entry name" value="Peptidase_M12A"/>
</dbReference>
<evidence type="ECO:0000256" key="7">
    <source>
        <dbReference type="ARBA" id="ARBA00023145"/>
    </source>
</evidence>
<feature type="binding site" evidence="9">
    <location>
        <position position="185"/>
    </location>
    <ligand>
        <name>Zn(2+)</name>
        <dbReference type="ChEBI" id="CHEBI:29105"/>
        <note>catalytic</note>
    </ligand>
</feature>
<dbReference type="OMA" id="ATISCIR"/>
<name>A0A3P8ZAZ1_ESOLU</name>
<keyword evidence="5 9" id="KW-0862">Zinc</keyword>
<dbReference type="GO" id="GO:0008270">
    <property type="term" value="F:zinc ion binding"/>
    <property type="evidence" value="ECO:0007669"/>
    <property type="project" value="UniProtKB-UniRule"/>
</dbReference>
<dbReference type="PRINTS" id="PR00480">
    <property type="entry name" value="ASTACIN"/>
</dbReference>
<comment type="caution">
    <text evidence="9">Lacks conserved residue(s) required for the propagation of feature annotation.</text>
</comment>
<keyword evidence="13" id="KW-1185">Reference proteome</keyword>
<dbReference type="InterPro" id="IPR006026">
    <property type="entry name" value="Peptidase_Metallo"/>
</dbReference>
<reference evidence="13" key="1">
    <citation type="journal article" date="2014" name="PLoS ONE">
        <title>The genome and linkage map of the northern pike (Esox lucius): conserved synteny revealed between the salmonid sister group and the Neoteleostei.</title>
        <authorList>
            <person name="Rondeau E.B."/>
            <person name="Minkley D.R."/>
            <person name="Leong J.S."/>
            <person name="Messmer A.M."/>
            <person name="Jantzen J.R."/>
            <person name="von Schalburg K.R."/>
            <person name="Lemon C."/>
            <person name="Bird N.H."/>
            <person name="Koop B.F."/>
        </authorList>
    </citation>
    <scope>NUCLEOTIDE SEQUENCE</scope>
</reference>
<evidence type="ECO:0000256" key="8">
    <source>
        <dbReference type="ARBA" id="ARBA00023157"/>
    </source>
</evidence>
<dbReference type="Ensembl" id="ENSELUT00000037644.3">
    <property type="protein sequence ID" value="ENSELUP00000025855.3"/>
    <property type="gene ID" value="ENSELUG00000024601.3"/>
</dbReference>
<comment type="cofactor">
    <cofactor evidence="9 10">
        <name>Zn(2+)</name>
        <dbReference type="ChEBI" id="CHEBI:29105"/>
    </cofactor>
    <text evidence="9 10">Binds 1 zinc ion per subunit.</text>
</comment>
<dbReference type="InParanoid" id="A0A3P8ZAZ1"/>
<dbReference type="PROSITE" id="PS51864">
    <property type="entry name" value="ASTACIN"/>
    <property type="match status" value="1"/>
</dbReference>
<dbReference type="PANTHER" id="PTHR10127:SF779">
    <property type="entry name" value="METALLOENDOPEPTIDASE"/>
    <property type="match status" value="1"/>
</dbReference>
<evidence type="ECO:0000256" key="5">
    <source>
        <dbReference type="ARBA" id="ARBA00022833"/>
    </source>
</evidence>
<dbReference type="PANTHER" id="PTHR10127">
    <property type="entry name" value="DISCOIDIN, CUB, EGF, LAMININ , AND ZINC METALLOPROTEASE DOMAIN CONTAINING"/>
    <property type="match status" value="1"/>
</dbReference>
<evidence type="ECO:0000259" key="11">
    <source>
        <dbReference type="PROSITE" id="PS51864"/>
    </source>
</evidence>
<evidence type="ECO:0000256" key="9">
    <source>
        <dbReference type="PROSITE-ProRule" id="PRU01211"/>
    </source>
</evidence>
<evidence type="ECO:0000313" key="13">
    <source>
        <dbReference type="Proteomes" id="UP000265140"/>
    </source>
</evidence>
<dbReference type="InterPro" id="IPR024079">
    <property type="entry name" value="MetalloPept_cat_dom_sf"/>
</dbReference>
<keyword evidence="6 9" id="KW-0482">Metalloprotease</keyword>
<evidence type="ECO:0000256" key="3">
    <source>
        <dbReference type="ARBA" id="ARBA00022729"/>
    </source>
</evidence>
<dbReference type="Proteomes" id="UP000265140">
    <property type="component" value="Chromosome 21"/>
</dbReference>
<organism evidence="12 13">
    <name type="scientific">Esox lucius</name>
    <name type="common">Northern pike</name>
    <dbReference type="NCBI Taxonomy" id="8010"/>
    <lineage>
        <taxon>Eukaryota</taxon>
        <taxon>Metazoa</taxon>
        <taxon>Chordata</taxon>
        <taxon>Craniata</taxon>
        <taxon>Vertebrata</taxon>
        <taxon>Euteleostomi</taxon>
        <taxon>Actinopterygii</taxon>
        <taxon>Neopterygii</taxon>
        <taxon>Teleostei</taxon>
        <taxon>Protacanthopterygii</taxon>
        <taxon>Esociformes</taxon>
        <taxon>Esocidae</taxon>
        <taxon>Esox</taxon>
    </lineage>
</organism>
<reference evidence="12" key="2">
    <citation type="submission" date="2020-02" db="EMBL/GenBank/DDBJ databases">
        <title>Esox lucius (northern pike) genome, fEsoLuc1, primary haplotype.</title>
        <authorList>
            <person name="Myers G."/>
            <person name="Karagic N."/>
            <person name="Meyer A."/>
            <person name="Pippel M."/>
            <person name="Reichard M."/>
            <person name="Winkler S."/>
            <person name="Tracey A."/>
            <person name="Sims Y."/>
            <person name="Howe K."/>
            <person name="Rhie A."/>
            <person name="Formenti G."/>
            <person name="Durbin R."/>
            <person name="Fedrigo O."/>
            <person name="Jarvis E.D."/>
        </authorList>
    </citation>
    <scope>NUCLEOTIDE SEQUENCE [LARGE SCALE GENOMIC DNA]</scope>
</reference>
<reference evidence="12" key="4">
    <citation type="submission" date="2025-09" db="UniProtKB">
        <authorList>
            <consortium name="Ensembl"/>
        </authorList>
    </citation>
    <scope>IDENTIFICATION</scope>
</reference>
<evidence type="ECO:0000256" key="1">
    <source>
        <dbReference type="ARBA" id="ARBA00022670"/>
    </source>
</evidence>
<dbReference type="AlphaFoldDB" id="A0A3P8ZAZ1"/>
<keyword evidence="1 9" id="KW-0645">Protease</keyword>
<feature type="binding site" evidence="9">
    <location>
        <position position="181"/>
    </location>
    <ligand>
        <name>Zn(2+)</name>
        <dbReference type="ChEBI" id="CHEBI:29105"/>
        <note>catalytic</note>
    </ligand>
</feature>
<dbReference type="Pfam" id="PF01400">
    <property type="entry name" value="Astacin"/>
    <property type="match status" value="1"/>
</dbReference>
<keyword evidence="8" id="KW-1015">Disulfide bond</keyword>
<protein>
    <recommendedName>
        <fullName evidence="10">Metalloendopeptidase</fullName>
        <ecNumber evidence="10">3.4.24.-</ecNumber>
    </recommendedName>
</protein>
<reference evidence="12" key="3">
    <citation type="submission" date="2025-08" db="UniProtKB">
        <authorList>
            <consortium name="Ensembl"/>
        </authorList>
    </citation>
    <scope>IDENTIFICATION</scope>
</reference>
<dbReference type="SUPFAM" id="SSF55486">
    <property type="entry name" value="Metalloproteases ('zincins'), catalytic domain"/>
    <property type="match status" value="1"/>
</dbReference>
<evidence type="ECO:0000256" key="2">
    <source>
        <dbReference type="ARBA" id="ARBA00022723"/>
    </source>
</evidence>
<keyword evidence="3" id="KW-0732">Signal</keyword>
<feature type="active site" evidence="9">
    <location>
        <position position="182"/>
    </location>
</feature>
<evidence type="ECO:0000256" key="6">
    <source>
        <dbReference type="ARBA" id="ARBA00023049"/>
    </source>
</evidence>
<dbReference type="FunFam" id="3.40.390.10:FF:000040">
    <property type="entry name" value="Metalloendopeptidase"/>
    <property type="match status" value="1"/>
</dbReference>
<accession>A0A3P8ZAZ1</accession>
<dbReference type="SMART" id="SM00235">
    <property type="entry name" value="ZnMc"/>
    <property type="match status" value="1"/>
</dbReference>
<dbReference type="EC" id="3.4.24.-" evidence="10"/>
<evidence type="ECO:0000256" key="10">
    <source>
        <dbReference type="RuleBase" id="RU361183"/>
    </source>
</evidence>
<keyword evidence="7" id="KW-0865">Zymogen</keyword>